<evidence type="ECO:0000313" key="1">
    <source>
        <dbReference type="EMBL" id="VDD30788.1"/>
    </source>
</evidence>
<name>A0A3P6DVC6_BRAOL</name>
<protein>
    <submittedName>
        <fullName evidence="1">Uncharacterized protein</fullName>
    </submittedName>
</protein>
<accession>A0A3P6DVC6</accession>
<sequence length="37" mass="4103">MKIASVVKLYPKKKKILVPLIAALVCLAEMEFLGTRS</sequence>
<organism evidence="1">
    <name type="scientific">Brassica oleracea</name>
    <name type="common">Wild cabbage</name>
    <dbReference type="NCBI Taxonomy" id="3712"/>
    <lineage>
        <taxon>Eukaryota</taxon>
        <taxon>Viridiplantae</taxon>
        <taxon>Streptophyta</taxon>
        <taxon>Embryophyta</taxon>
        <taxon>Tracheophyta</taxon>
        <taxon>Spermatophyta</taxon>
        <taxon>Magnoliopsida</taxon>
        <taxon>eudicotyledons</taxon>
        <taxon>Gunneridae</taxon>
        <taxon>Pentapetalae</taxon>
        <taxon>rosids</taxon>
        <taxon>malvids</taxon>
        <taxon>Brassicales</taxon>
        <taxon>Brassicaceae</taxon>
        <taxon>Brassiceae</taxon>
        <taxon>Brassica</taxon>
    </lineage>
</organism>
<gene>
    <name evidence="1" type="ORF">BOLC9T56111H</name>
</gene>
<dbReference type="EMBL" id="LR031875">
    <property type="protein sequence ID" value="VDD30788.1"/>
    <property type="molecule type" value="Genomic_DNA"/>
</dbReference>
<proteinExistence type="predicted"/>
<dbReference type="AlphaFoldDB" id="A0A3P6DVC6"/>
<reference evidence="1" key="1">
    <citation type="submission" date="2018-11" db="EMBL/GenBank/DDBJ databases">
        <authorList>
            <consortium name="Genoscope - CEA"/>
            <person name="William W."/>
        </authorList>
    </citation>
    <scope>NUCLEOTIDE SEQUENCE</scope>
</reference>